<evidence type="ECO:0000256" key="5">
    <source>
        <dbReference type="ARBA" id="ARBA00022833"/>
    </source>
</evidence>
<evidence type="ECO:0000256" key="7">
    <source>
        <dbReference type="ARBA" id="ARBA00023172"/>
    </source>
</evidence>
<dbReference type="InterPro" id="IPR001959">
    <property type="entry name" value="Transposase"/>
</dbReference>
<feature type="domain" description="Transposase putative helix-turn-helix" evidence="10">
    <location>
        <begin position="67"/>
        <end position="108"/>
    </location>
</feature>
<dbReference type="Pfam" id="PF12323">
    <property type="entry name" value="HTH_OrfB_IS605"/>
    <property type="match status" value="1"/>
</dbReference>
<evidence type="ECO:0000256" key="4">
    <source>
        <dbReference type="ARBA" id="ARBA00022723"/>
    </source>
</evidence>
<dbReference type="InterPro" id="IPR010095">
    <property type="entry name" value="Cas12f1-like_TNB"/>
</dbReference>
<dbReference type="GO" id="GO:0032196">
    <property type="term" value="P:transposition"/>
    <property type="evidence" value="ECO:0007669"/>
    <property type="project" value="UniProtKB-KW"/>
</dbReference>
<evidence type="ECO:0000313" key="12">
    <source>
        <dbReference type="Proteomes" id="UP000006838"/>
    </source>
</evidence>
<dbReference type="NCBIfam" id="NF040570">
    <property type="entry name" value="guided_TnpB"/>
    <property type="match status" value="1"/>
</dbReference>
<evidence type="ECO:0000256" key="6">
    <source>
        <dbReference type="ARBA" id="ARBA00023125"/>
    </source>
</evidence>
<dbReference type="PANTHER" id="PTHR30405:SF25">
    <property type="entry name" value="RNA-GUIDED DNA ENDONUCLEASE INSQ-RELATED"/>
    <property type="match status" value="1"/>
</dbReference>
<dbReference type="InParanoid" id="Q3JDS4"/>
<dbReference type="InterPro" id="IPR051399">
    <property type="entry name" value="RNA-guided_DNA_endo/Transpos"/>
</dbReference>
<dbReference type="PANTHER" id="PTHR30405">
    <property type="entry name" value="TRANSPOSASE"/>
    <property type="match status" value="1"/>
</dbReference>
<dbReference type="Pfam" id="PF07282">
    <property type="entry name" value="Cas12f1-like_TNB"/>
    <property type="match status" value="1"/>
</dbReference>
<proteinExistence type="inferred from homology"/>
<keyword evidence="7" id="KW-0233">DNA recombination</keyword>
<keyword evidence="5" id="KW-0862">Zinc</keyword>
<organism evidence="11 12">
    <name type="scientific">Nitrosococcus oceani (strain ATCC 19707 / BCRC 17464 / JCM 30415 / NCIMB 11848 / C-107)</name>
    <dbReference type="NCBI Taxonomy" id="323261"/>
    <lineage>
        <taxon>Bacteria</taxon>
        <taxon>Pseudomonadati</taxon>
        <taxon>Pseudomonadota</taxon>
        <taxon>Gammaproteobacteria</taxon>
        <taxon>Chromatiales</taxon>
        <taxon>Chromatiaceae</taxon>
        <taxon>Nitrosococcus</taxon>
    </lineage>
</organism>
<dbReference type="STRING" id="323261.Noc_0499"/>
<feature type="domain" description="Probable transposase IS891/IS1136/IS1341" evidence="8">
    <location>
        <begin position="237"/>
        <end position="345"/>
    </location>
</feature>
<gene>
    <name evidence="11" type="ordered locus">Noc_0499</name>
</gene>
<keyword evidence="3" id="KW-0815">Transposition</keyword>
<sequence length="450" mass="51667">MYDDPLARVRSGTAHRARGSHKVMLAAGKIRGKISAARGCLQHHLATCHRPNEKSIEAMTEHDSTTVQRSYTFRFYPTSVQRQQLAMEFGHARWVWNTCLTWRGRQYRVHDKRVTGVDFSRQLTFLKGLGPYAWLKEASATCLIQKLRDQDTAFRHFFAGRAKYPRFKKRTHTQSIRYQLDQRQVAGMYRAGEFLKLPKLGALKLKWSRKPQGIPKMVTVTQDCVGRYCVSFMCEETLQPLPRKPNGIGVDLGVCDVVVTSEGWKSGNPRHLRTHTRQLRKTQRRLSRKRKSSVRWHRQRIRVAKAHARVSNTRQDWLHKLTTALIRQAGFIAMETLNVRGMMANRRLSKALGDVGMHELKRQMEYKAKWYGREFRQVDRWAPTSKTCSVCGAVQKAMPLKVREWTCPDCQTAHDRDINAARNILILATGGRPGSHARGGVYQPAAAYGC</sequence>
<evidence type="ECO:0000259" key="10">
    <source>
        <dbReference type="Pfam" id="PF12323"/>
    </source>
</evidence>
<dbReference type="GO" id="GO:0046872">
    <property type="term" value="F:metal ion binding"/>
    <property type="evidence" value="ECO:0007669"/>
    <property type="project" value="UniProtKB-KW"/>
</dbReference>
<feature type="domain" description="Cas12f1-like TNB" evidence="9">
    <location>
        <begin position="359"/>
        <end position="424"/>
    </location>
</feature>
<comment type="similarity">
    <text evidence="1">In the C-terminal section; belongs to the transposase 35 family.</text>
</comment>
<evidence type="ECO:0000259" key="9">
    <source>
        <dbReference type="Pfam" id="PF07282"/>
    </source>
</evidence>
<keyword evidence="12" id="KW-1185">Reference proteome</keyword>
<dbReference type="HOGENOM" id="CLU_032903_0_0_6"/>
<evidence type="ECO:0000256" key="3">
    <source>
        <dbReference type="ARBA" id="ARBA00022578"/>
    </source>
</evidence>
<dbReference type="EMBL" id="CP000127">
    <property type="protein sequence ID" value="ABA57022.1"/>
    <property type="molecule type" value="Genomic_DNA"/>
</dbReference>
<protein>
    <submittedName>
        <fullName evidence="11">Transposase</fullName>
    </submittedName>
</protein>
<comment type="similarity">
    <text evidence="2">In the N-terminal section; belongs to the transposase 2 family.</text>
</comment>
<dbReference type="KEGG" id="noc:Noc_0499"/>
<reference evidence="12" key="1">
    <citation type="journal article" date="2006" name="Appl. Environ. Microbiol.">
        <title>Complete genome sequence of the marine, chemolithoautotrophic, ammonia-oxidizing bacterium Nitrosococcus oceani ATCC 19707.</title>
        <authorList>
            <person name="Klotz M.G."/>
            <person name="Arp D.J."/>
            <person name="Chain P.S.G."/>
            <person name="El-Sheikh A.F."/>
            <person name="Hauser L.J."/>
            <person name="Hommes N.G."/>
            <person name="Larimer F.W."/>
            <person name="Malfatti S.A."/>
            <person name="Norton J.M."/>
            <person name="Poret-Peterson A.T."/>
            <person name="Vergez L.M."/>
            <person name="Ward B.B."/>
        </authorList>
    </citation>
    <scope>NUCLEOTIDE SEQUENCE [LARGE SCALE GENOMIC DNA]</scope>
    <source>
        <strain evidence="12">ATCC 19707 / BCRC 17464 / NCIMB 11848 / C-107</strain>
    </source>
</reference>
<dbReference type="GO" id="GO:0003677">
    <property type="term" value="F:DNA binding"/>
    <property type="evidence" value="ECO:0007669"/>
    <property type="project" value="UniProtKB-KW"/>
</dbReference>
<dbReference type="eggNOG" id="COG0675">
    <property type="taxonomic scope" value="Bacteria"/>
</dbReference>
<evidence type="ECO:0000313" key="11">
    <source>
        <dbReference type="EMBL" id="ABA57022.1"/>
    </source>
</evidence>
<name>Q3JDS4_NITOC</name>
<keyword evidence="4" id="KW-0479">Metal-binding</keyword>
<dbReference type="NCBIfam" id="TIGR01766">
    <property type="entry name" value="IS200/IS605 family accessory protein TnpB-like domain"/>
    <property type="match status" value="1"/>
</dbReference>
<evidence type="ECO:0000259" key="8">
    <source>
        <dbReference type="Pfam" id="PF01385"/>
    </source>
</evidence>
<dbReference type="Pfam" id="PF01385">
    <property type="entry name" value="OrfB_IS605"/>
    <property type="match status" value="1"/>
</dbReference>
<dbReference type="GO" id="GO:0006310">
    <property type="term" value="P:DNA recombination"/>
    <property type="evidence" value="ECO:0007669"/>
    <property type="project" value="UniProtKB-KW"/>
</dbReference>
<dbReference type="Proteomes" id="UP000006838">
    <property type="component" value="Chromosome"/>
</dbReference>
<dbReference type="InterPro" id="IPR021027">
    <property type="entry name" value="Transposase_put_HTH"/>
</dbReference>
<evidence type="ECO:0000256" key="1">
    <source>
        <dbReference type="ARBA" id="ARBA00008761"/>
    </source>
</evidence>
<dbReference type="FunCoup" id="Q3JDS4">
    <property type="interactions" value="36"/>
</dbReference>
<keyword evidence="6" id="KW-0238">DNA-binding</keyword>
<dbReference type="AlphaFoldDB" id="Q3JDS4"/>
<accession>Q3JDS4</accession>
<evidence type="ECO:0000256" key="2">
    <source>
        <dbReference type="ARBA" id="ARBA00011044"/>
    </source>
</evidence>